<dbReference type="EMBL" id="CP001663">
    <property type="protein sequence ID" value="AFP42241.1"/>
    <property type="molecule type" value="Genomic_DNA"/>
</dbReference>
<evidence type="ECO:0000313" key="2">
    <source>
        <dbReference type="Proteomes" id="UP000006158"/>
    </source>
</evidence>
<sequence length="47" mass="5301">MMWVHQSIRPRAIRGRDVTVIRNLREAGTDGVPEVGFFNGHGSVDEH</sequence>
<reference evidence="1 2" key="2">
    <citation type="journal article" date="2009" name="Genome Res.">
        <title>Ortho-proteogenomics: multiple proteomes investigation through orthology and a new MS-based protocol.</title>
        <authorList>
            <person name="Gallien S."/>
            <person name="Perrodou E."/>
            <person name="Carapito C."/>
            <person name="Deshayes C."/>
            <person name="Reyrat J.M."/>
            <person name="Van Dorsselaer A."/>
            <person name="Poch O."/>
            <person name="Schaeffer C."/>
            <person name="Lecompte O."/>
        </authorList>
    </citation>
    <scope>NUCLEOTIDE SEQUENCE [LARGE SCALE GENOMIC DNA]</scope>
    <source>
        <strain evidence="2">ATCC 700084 / mc(2)155</strain>
    </source>
</reference>
<dbReference type="KEGG" id="msg:MSMEI_5808"/>
<reference evidence="1 2" key="1">
    <citation type="journal article" date="2007" name="Genome Biol.">
        <title>Interrupted coding sequences in Mycobacterium smegmatis: authentic mutations or sequencing errors?</title>
        <authorList>
            <person name="Deshayes C."/>
            <person name="Perrodou E."/>
            <person name="Gallien S."/>
            <person name="Euphrasie D."/>
            <person name="Schaeffer C."/>
            <person name="Van-Dorsselaer A."/>
            <person name="Poch O."/>
            <person name="Lecompte O."/>
            <person name="Reyrat J.M."/>
        </authorList>
    </citation>
    <scope>NUCLEOTIDE SEQUENCE [LARGE SCALE GENOMIC DNA]</scope>
    <source>
        <strain evidence="2">ATCC 700084 / mc(2)155</strain>
    </source>
</reference>
<accession>I7GF79</accession>
<dbReference type="AlphaFoldDB" id="I7GF79"/>
<evidence type="ECO:0000313" key="1">
    <source>
        <dbReference type="EMBL" id="AFP42241.1"/>
    </source>
</evidence>
<protein>
    <submittedName>
        <fullName evidence="1">Uncharacterized protein</fullName>
    </submittedName>
</protein>
<proteinExistence type="predicted"/>
<gene>
    <name evidence="1" type="ordered locus">MSMEI_5808</name>
</gene>
<organism evidence="1 2">
    <name type="scientific">Mycolicibacterium smegmatis (strain ATCC 700084 / mc(2)155)</name>
    <name type="common">Mycobacterium smegmatis</name>
    <dbReference type="NCBI Taxonomy" id="246196"/>
    <lineage>
        <taxon>Bacteria</taxon>
        <taxon>Bacillati</taxon>
        <taxon>Actinomycetota</taxon>
        <taxon>Actinomycetes</taxon>
        <taxon>Mycobacteriales</taxon>
        <taxon>Mycobacteriaceae</taxon>
        <taxon>Mycolicibacterium</taxon>
    </lineage>
</organism>
<name>I7GF79_MYCS2</name>
<dbReference type="Proteomes" id="UP000006158">
    <property type="component" value="Chromosome"/>
</dbReference>